<dbReference type="AlphaFoldDB" id="A0A9Q3EZF4"/>
<feature type="region of interest" description="Disordered" evidence="1">
    <location>
        <begin position="27"/>
        <end position="65"/>
    </location>
</feature>
<proteinExistence type="predicted"/>
<feature type="compositionally biased region" description="Pro residues" evidence="1">
    <location>
        <begin position="33"/>
        <end position="43"/>
    </location>
</feature>
<evidence type="ECO:0000313" key="2">
    <source>
        <dbReference type="EMBL" id="MBW0529789.1"/>
    </source>
</evidence>
<reference evidence="2" key="1">
    <citation type="submission" date="2021-03" db="EMBL/GenBank/DDBJ databases">
        <title>Draft genome sequence of rust myrtle Austropuccinia psidii MF-1, a brazilian biotype.</title>
        <authorList>
            <person name="Quecine M.C."/>
            <person name="Pachon D.M.R."/>
            <person name="Bonatelli M.L."/>
            <person name="Correr F.H."/>
            <person name="Franceschini L.M."/>
            <person name="Leite T.F."/>
            <person name="Margarido G.R.A."/>
            <person name="Almeida C.A."/>
            <person name="Ferrarezi J.A."/>
            <person name="Labate C.A."/>
        </authorList>
    </citation>
    <scope>NUCLEOTIDE SEQUENCE</scope>
    <source>
        <strain evidence="2">MF-1</strain>
    </source>
</reference>
<evidence type="ECO:0000256" key="1">
    <source>
        <dbReference type="SAM" id="MobiDB-lite"/>
    </source>
</evidence>
<sequence length="101" mass="10958">MPRKQTPWQPTPGPSGTQWLVYLSCKPSQNHEPPIPGPSPCSEPPKDVPTCEPESEVAPMQSTEEPFACPATPCSVIIIDDTPVRSPLPILLPQLCHLPLV</sequence>
<dbReference type="EMBL" id="AVOT02035431">
    <property type="protein sequence ID" value="MBW0529789.1"/>
    <property type="molecule type" value="Genomic_DNA"/>
</dbReference>
<keyword evidence="3" id="KW-1185">Reference proteome</keyword>
<gene>
    <name evidence="2" type="ORF">O181_069504</name>
</gene>
<comment type="caution">
    <text evidence="2">The sequence shown here is derived from an EMBL/GenBank/DDBJ whole genome shotgun (WGS) entry which is preliminary data.</text>
</comment>
<name>A0A9Q3EZF4_9BASI</name>
<evidence type="ECO:0000313" key="3">
    <source>
        <dbReference type="Proteomes" id="UP000765509"/>
    </source>
</evidence>
<dbReference type="Proteomes" id="UP000765509">
    <property type="component" value="Unassembled WGS sequence"/>
</dbReference>
<accession>A0A9Q3EZF4</accession>
<organism evidence="2 3">
    <name type="scientific">Austropuccinia psidii MF-1</name>
    <dbReference type="NCBI Taxonomy" id="1389203"/>
    <lineage>
        <taxon>Eukaryota</taxon>
        <taxon>Fungi</taxon>
        <taxon>Dikarya</taxon>
        <taxon>Basidiomycota</taxon>
        <taxon>Pucciniomycotina</taxon>
        <taxon>Pucciniomycetes</taxon>
        <taxon>Pucciniales</taxon>
        <taxon>Sphaerophragmiaceae</taxon>
        <taxon>Austropuccinia</taxon>
    </lineage>
</organism>
<protein>
    <submittedName>
        <fullName evidence="2">Uncharacterized protein</fullName>
    </submittedName>
</protein>